<dbReference type="Proteomes" id="UP000076276">
    <property type="component" value="Unassembled WGS sequence"/>
</dbReference>
<evidence type="ECO:0000259" key="1">
    <source>
        <dbReference type="Pfam" id="PF06742"/>
    </source>
</evidence>
<name>A0A151Y293_9GAMM</name>
<dbReference type="PANTHER" id="PTHR36509:SF2">
    <property type="entry name" value="BLL3101 PROTEIN"/>
    <property type="match status" value="1"/>
</dbReference>
<protein>
    <submittedName>
        <fullName evidence="3">Carboxylesterase</fullName>
    </submittedName>
</protein>
<dbReference type="InterPro" id="IPR010679">
    <property type="entry name" value="DUF1254"/>
</dbReference>
<dbReference type="SUPFAM" id="SSF160935">
    <property type="entry name" value="VPA0735-like"/>
    <property type="match status" value="1"/>
</dbReference>
<dbReference type="InterPro" id="IPR037050">
    <property type="entry name" value="DUF1254_sf"/>
</dbReference>
<evidence type="ECO:0000259" key="2">
    <source>
        <dbReference type="Pfam" id="PF06863"/>
    </source>
</evidence>
<dbReference type="STRING" id="1806892.AZH43_12350"/>
<dbReference type="Pfam" id="PF06742">
    <property type="entry name" value="DUF1214"/>
    <property type="match status" value="1"/>
</dbReference>
<dbReference type="Gene3D" id="2.60.120.600">
    <property type="entry name" value="Domain of unknown function DUF1214, C-terminal domain"/>
    <property type="match status" value="1"/>
</dbReference>
<accession>A0A151Y293</accession>
<dbReference type="InterPro" id="IPR010621">
    <property type="entry name" value="DUF1214"/>
</dbReference>
<dbReference type="EMBL" id="LUAW01000020">
    <property type="protein sequence ID" value="KYQ72120.1"/>
    <property type="molecule type" value="Genomic_DNA"/>
</dbReference>
<dbReference type="Pfam" id="PF06863">
    <property type="entry name" value="DUF1254"/>
    <property type="match status" value="1"/>
</dbReference>
<gene>
    <name evidence="3" type="ORF">AZH43_12350</name>
</gene>
<organism evidence="3 4">
    <name type="scientific">Acinetobacter pragensis</name>
    <dbReference type="NCBI Taxonomy" id="1806892"/>
    <lineage>
        <taxon>Bacteria</taxon>
        <taxon>Pseudomonadati</taxon>
        <taxon>Pseudomonadota</taxon>
        <taxon>Gammaproteobacteria</taxon>
        <taxon>Moraxellales</taxon>
        <taxon>Moraxellaceae</taxon>
        <taxon>Acinetobacter</taxon>
    </lineage>
</organism>
<evidence type="ECO:0000313" key="4">
    <source>
        <dbReference type="Proteomes" id="UP000076276"/>
    </source>
</evidence>
<feature type="domain" description="DUF1254" evidence="2">
    <location>
        <begin position="37"/>
        <end position="146"/>
    </location>
</feature>
<proteinExistence type="predicted"/>
<dbReference type="PANTHER" id="PTHR36509">
    <property type="entry name" value="BLL3101 PROTEIN"/>
    <property type="match status" value="1"/>
</dbReference>
<dbReference type="Gene3D" id="2.60.40.1610">
    <property type="entry name" value="Domain of unknown function DUF1254"/>
    <property type="match status" value="1"/>
</dbReference>
<sequence>MQLHAAPTKVNTDNFVRAESDLYFKSFASQEGGFGGLNHTRLPSPIDGQKVIRLNRDTLYSSGVFDLKAGPVTVTLPQAGKRFMSMQVINQDHYTPMVNYKPGSYTLTEQNVGTRYVALAIRTFVDPNSPKDLKEAQKLQDQIKVSQPGGPGKLEMPEWDQASQKETRDALLKLNNGLPDTNDMFGKKEEIKPVRHLIGAASGWGGNPQRDATYLNVYPTKNDGKTVYTMTVPKDVPVNGFWSISVYNKEGFFQKNDLESYTLNNITAKPAKDGSYQIQFGGCTKTTVNCLPISAGWNYMVRLYQPQESILKGTWKFPVAQAK</sequence>
<keyword evidence="4" id="KW-1185">Reference proteome</keyword>
<reference evidence="3 4" key="1">
    <citation type="submission" date="2016-03" db="EMBL/GenBank/DDBJ databases">
        <title>Acinetobacter genomospecies 28 strain ANC 4149.</title>
        <authorList>
            <person name="Radolfova-Krizova L."/>
            <person name="Nemec A."/>
        </authorList>
    </citation>
    <scope>NUCLEOTIDE SEQUENCE [LARGE SCALE GENOMIC DNA]</scope>
    <source>
        <strain evidence="3 4">ANC 4149</strain>
    </source>
</reference>
<dbReference type="InterPro" id="IPR037049">
    <property type="entry name" value="DUF1214_C_sf"/>
</dbReference>
<evidence type="ECO:0000313" key="3">
    <source>
        <dbReference type="EMBL" id="KYQ72120.1"/>
    </source>
</evidence>
<dbReference type="AlphaFoldDB" id="A0A151Y293"/>
<comment type="caution">
    <text evidence="3">The sequence shown here is derived from an EMBL/GenBank/DDBJ whole genome shotgun (WGS) entry which is preliminary data.</text>
</comment>
<feature type="domain" description="DUF1214" evidence="1">
    <location>
        <begin position="222"/>
        <end position="308"/>
    </location>
</feature>